<keyword evidence="2" id="KW-1185">Reference proteome</keyword>
<reference evidence="1 2" key="1">
    <citation type="submission" date="2020-03" db="EMBL/GenBank/DDBJ databases">
        <title>Dissostichus mawsoni Genome sequencing and assembly.</title>
        <authorList>
            <person name="Park H."/>
        </authorList>
    </citation>
    <scope>NUCLEOTIDE SEQUENCE [LARGE SCALE GENOMIC DNA]</scope>
    <source>
        <strain evidence="1">DM0001</strain>
        <tissue evidence="1">Muscle</tissue>
    </source>
</reference>
<evidence type="ECO:0000313" key="1">
    <source>
        <dbReference type="EMBL" id="KAF3857317.1"/>
    </source>
</evidence>
<name>A0A7J5Z9E6_DISMA</name>
<protein>
    <submittedName>
        <fullName evidence="1">Uncharacterized protein</fullName>
    </submittedName>
</protein>
<dbReference type="Proteomes" id="UP000518266">
    <property type="component" value="Unassembled WGS sequence"/>
</dbReference>
<organism evidence="1 2">
    <name type="scientific">Dissostichus mawsoni</name>
    <name type="common">Antarctic cod</name>
    <dbReference type="NCBI Taxonomy" id="36200"/>
    <lineage>
        <taxon>Eukaryota</taxon>
        <taxon>Metazoa</taxon>
        <taxon>Chordata</taxon>
        <taxon>Craniata</taxon>
        <taxon>Vertebrata</taxon>
        <taxon>Euteleostomi</taxon>
        <taxon>Actinopterygii</taxon>
        <taxon>Neopterygii</taxon>
        <taxon>Teleostei</taxon>
        <taxon>Neoteleostei</taxon>
        <taxon>Acanthomorphata</taxon>
        <taxon>Eupercaria</taxon>
        <taxon>Perciformes</taxon>
        <taxon>Notothenioidei</taxon>
        <taxon>Nototheniidae</taxon>
        <taxon>Dissostichus</taxon>
    </lineage>
</organism>
<dbReference type="AlphaFoldDB" id="A0A7J5Z9E6"/>
<accession>A0A7J5Z9E6</accession>
<proteinExistence type="predicted"/>
<evidence type="ECO:0000313" key="2">
    <source>
        <dbReference type="Proteomes" id="UP000518266"/>
    </source>
</evidence>
<gene>
    <name evidence="1" type="ORF">F7725_009176</name>
</gene>
<comment type="caution">
    <text evidence="1">The sequence shown here is derived from an EMBL/GenBank/DDBJ whole genome shotgun (WGS) entry which is preliminary data.</text>
</comment>
<dbReference type="EMBL" id="JAAKFY010000005">
    <property type="protein sequence ID" value="KAF3857317.1"/>
    <property type="molecule type" value="Genomic_DNA"/>
</dbReference>
<sequence>MVILEIRVLLNARCSSSKAEIIFSIWPHLSGRAVSGLLLTLPSLRPAVIVLVVRLVSGLTRPAGTETAQSRGETHGGRFHLSVLGDRQIDGQIEIASWCKLALKILPPVAVSDPGVTQEAAAGGHVVSGRGQGSAVDDWGNQGAFSTTSSQERDTSAGILVIWTLHLHTETAAQRYQETAKRGRGNSTGLPLLILQEMMRLSVSPLILTSPEVSRNRQQRTAIARSMEPLIIHSFSNVSSKPHCFALSLNGRDGGCLSVKSGGTGSCVSRGEVPSVLWLTKKPCKESPHPFLTPPHPFLPSIPICRHIVVNK</sequence>